<feature type="compositionally biased region" description="Low complexity" evidence="1">
    <location>
        <begin position="242"/>
        <end position="285"/>
    </location>
</feature>
<feature type="region of interest" description="Disordered" evidence="1">
    <location>
        <begin position="574"/>
        <end position="603"/>
    </location>
</feature>
<evidence type="ECO:0000313" key="2">
    <source>
        <dbReference type="EMBL" id="KAK3313944.1"/>
    </source>
</evidence>
<dbReference type="GO" id="GO:0005085">
    <property type="term" value="F:guanyl-nucleotide exchange factor activity"/>
    <property type="evidence" value="ECO:0007669"/>
    <property type="project" value="TreeGrafter"/>
</dbReference>
<reference evidence="2" key="1">
    <citation type="journal article" date="2023" name="Mol. Phylogenet. Evol.">
        <title>Genome-scale phylogeny and comparative genomics of the fungal order Sordariales.</title>
        <authorList>
            <person name="Hensen N."/>
            <person name="Bonometti L."/>
            <person name="Westerberg I."/>
            <person name="Brannstrom I.O."/>
            <person name="Guillou S."/>
            <person name="Cros-Aarteil S."/>
            <person name="Calhoun S."/>
            <person name="Haridas S."/>
            <person name="Kuo A."/>
            <person name="Mondo S."/>
            <person name="Pangilinan J."/>
            <person name="Riley R."/>
            <person name="LaButti K."/>
            <person name="Andreopoulos B."/>
            <person name="Lipzen A."/>
            <person name="Chen C."/>
            <person name="Yan M."/>
            <person name="Daum C."/>
            <person name="Ng V."/>
            <person name="Clum A."/>
            <person name="Steindorff A."/>
            <person name="Ohm R.A."/>
            <person name="Martin F."/>
            <person name="Silar P."/>
            <person name="Natvig D.O."/>
            <person name="Lalanne C."/>
            <person name="Gautier V."/>
            <person name="Ament-Velasquez S.L."/>
            <person name="Kruys A."/>
            <person name="Hutchinson M.I."/>
            <person name="Powell A.J."/>
            <person name="Barry K."/>
            <person name="Miller A.N."/>
            <person name="Grigoriev I.V."/>
            <person name="Debuchy R."/>
            <person name="Gladieux P."/>
            <person name="Hiltunen Thoren M."/>
            <person name="Johannesson H."/>
        </authorList>
    </citation>
    <scope>NUCLEOTIDE SEQUENCE</scope>
    <source>
        <strain evidence="2">CBS 118394</strain>
    </source>
</reference>
<gene>
    <name evidence="2" type="ORF">B0H66DRAFT_368294</name>
</gene>
<evidence type="ECO:0000256" key="1">
    <source>
        <dbReference type="SAM" id="MobiDB-lite"/>
    </source>
</evidence>
<dbReference type="GO" id="GO:0005634">
    <property type="term" value="C:nucleus"/>
    <property type="evidence" value="ECO:0007669"/>
    <property type="project" value="TreeGrafter"/>
</dbReference>
<evidence type="ECO:0000313" key="3">
    <source>
        <dbReference type="Proteomes" id="UP001283341"/>
    </source>
</evidence>
<protein>
    <recommendedName>
        <fullName evidence="4">NYN domain-containing protein</fullName>
    </recommendedName>
</protein>
<feature type="region of interest" description="Disordered" evidence="1">
    <location>
        <begin position="33"/>
        <end position="53"/>
    </location>
</feature>
<dbReference type="EMBL" id="JAUEDM010000007">
    <property type="protein sequence ID" value="KAK3313944.1"/>
    <property type="molecule type" value="Genomic_DNA"/>
</dbReference>
<feature type="region of interest" description="Disordered" evidence="1">
    <location>
        <begin position="224"/>
        <end position="292"/>
    </location>
</feature>
<dbReference type="GO" id="GO:0031267">
    <property type="term" value="F:small GTPase binding"/>
    <property type="evidence" value="ECO:0007669"/>
    <property type="project" value="TreeGrafter"/>
</dbReference>
<evidence type="ECO:0008006" key="4">
    <source>
        <dbReference type="Google" id="ProtNLM"/>
    </source>
</evidence>
<dbReference type="AlphaFoldDB" id="A0AAE0HW43"/>
<organism evidence="2 3">
    <name type="scientific">Apodospora peruviana</name>
    <dbReference type="NCBI Taxonomy" id="516989"/>
    <lineage>
        <taxon>Eukaryota</taxon>
        <taxon>Fungi</taxon>
        <taxon>Dikarya</taxon>
        <taxon>Ascomycota</taxon>
        <taxon>Pezizomycotina</taxon>
        <taxon>Sordariomycetes</taxon>
        <taxon>Sordariomycetidae</taxon>
        <taxon>Sordariales</taxon>
        <taxon>Lasiosphaeriaceae</taxon>
        <taxon>Apodospora</taxon>
    </lineage>
</organism>
<dbReference type="CDD" id="cd18724">
    <property type="entry name" value="PIN_LabA-like"/>
    <property type="match status" value="1"/>
</dbReference>
<dbReference type="Gene3D" id="3.40.50.1010">
    <property type="entry name" value="5'-nuclease"/>
    <property type="match status" value="1"/>
</dbReference>
<comment type="caution">
    <text evidence="2">The sequence shown here is derived from an EMBL/GenBank/DDBJ whole genome shotgun (WGS) entry which is preliminary data.</text>
</comment>
<proteinExistence type="predicted"/>
<dbReference type="InterPro" id="IPR007681">
    <property type="entry name" value="Mog1"/>
</dbReference>
<dbReference type="GO" id="GO:0006606">
    <property type="term" value="P:protein import into nucleus"/>
    <property type="evidence" value="ECO:0007669"/>
    <property type="project" value="TreeGrafter"/>
</dbReference>
<keyword evidence="3" id="KW-1185">Reference proteome</keyword>
<dbReference type="PANTHER" id="PTHR15837">
    <property type="entry name" value="RAN GUANINE NUCLEOTIDE RELEASE FACTOR"/>
    <property type="match status" value="1"/>
</dbReference>
<dbReference type="Proteomes" id="UP001283341">
    <property type="component" value="Unassembled WGS sequence"/>
</dbReference>
<name>A0AAE0HW43_9PEZI</name>
<accession>A0AAE0HW43</accession>
<sequence>MATSFYGHYEPDGRRLGSDFALIGKWAQTFSSLTEPPRKHSSSLSKLSKPDKDTLFSATPQSFCLKDGPKGTVKLETIREDHVSEHARWKAFFKNMDPDVAALLGHDNFRASHLKRQEIERIATETKSTGDVAAAAEVKKTKLAGAGITAAEARGYERIDNHTIKPSWTLDEHWDKAKRAAWKINASVPSTSSGTNTTNATLDNIKDKNAIKIKLIKLSDNGVAETRPQKVPAAQTTPPNKSSLPLRAASSPSHGSETTANSTSSGSPQSSETATTASSTESIASVMSPPSASYEGFPQNNTAATAYASYTGQTFASSVHENANAGIGAALYAYLNGSVASTAAPYAHNTGHGMFFANNTLSVPYSGNYPHGAPGSLHLNAHATTYVPFGGVNSHLFTTANTTVSGFPLANVQVHPEVECYDVPHPADPAELVPLYWTTKDGKSRYLLHKIHDLVHEDIRMQHTLATAAFSSGPVHIFVDLSNIIIGFYDSMKMRRGIPVQARIKPPAFSFENFETVLARGRKAEKKVVAGSLGQAHNKKWPSYMTEAKRLNYEMNILQRVAKPVSPLLHKRSKYRGASREIDSATSGADTSGDENRAGPMKQGEQGVDELLHLKLLQSAFDHPNGGTIVLATGDAAHAEYSDGFKKNIERVLNFGWNIELYGWSRNISQAWRDPAFARTWGDRFRIIELDDFCEELFDVTIESLVQ</sequence>
<dbReference type="PANTHER" id="PTHR15837:SF5">
    <property type="entry name" value="NYN DOMAIN-CONTAINING PROTEIN"/>
    <property type="match status" value="1"/>
</dbReference>
<reference evidence="2" key="2">
    <citation type="submission" date="2023-06" db="EMBL/GenBank/DDBJ databases">
        <authorList>
            <consortium name="Lawrence Berkeley National Laboratory"/>
            <person name="Haridas S."/>
            <person name="Hensen N."/>
            <person name="Bonometti L."/>
            <person name="Westerberg I."/>
            <person name="Brannstrom I.O."/>
            <person name="Guillou S."/>
            <person name="Cros-Aarteil S."/>
            <person name="Calhoun S."/>
            <person name="Kuo A."/>
            <person name="Mondo S."/>
            <person name="Pangilinan J."/>
            <person name="Riley R."/>
            <person name="Labutti K."/>
            <person name="Andreopoulos B."/>
            <person name="Lipzen A."/>
            <person name="Chen C."/>
            <person name="Yanf M."/>
            <person name="Daum C."/>
            <person name="Ng V."/>
            <person name="Clum A."/>
            <person name="Steindorff A."/>
            <person name="Ohm R."/>
            <person name="Martin F."/>
            <person name="Silar P."/>
            <person name="Natvig D."/>
            <person name="Lalanne C."/>
            <person name="Gautier V."/>
            <person name="Ament-Velasquez S.L."/>
            <person name="Kruys A."/>
            <person name="Hutchinson M.I."/>
            <person name="Powell A.J."/>
            <person name="Barry K."/>
            <person name="Miller A.N."/>
            <person name="Grigoriev I.V."/>
            <person name="Debuchy R."/>
            <person name="Gladieux P."/>
            <person name="Thoren M.H."/>
            <person name="Johannesson H."/>
        </authorList>
    </citation>
    <scope>NUCLEOTIDE SEQUENCE</scope>
    <source>
        <strain evidence="2">CBS 118394</strain>
    </source>
</reference>